<feature type="compositionally biased region" description="Basic and acidic residues" evidence="1">
    <location>
        <begin position="77"/>
        <end position="87"/>
    </location>
</feature>
<name>A0A4Y2DYV7_ARAVE</name>
<feature type="region of interest" description="Disordered" evidence="1">
    <location>
        <begin position="1"/>
        <end position="87"/>
    </location>
</feature>
<keyword evidence="3" id="KW-1185">Reference proteome</keyword>
<feature type="compositionally biased region" description="Basic and acidic residues" evidence="1">
    <location>
        <begin position="18"/>
        <end position="27"/>
    </location>
</feature>
<accession>A0A4Y2DYV7</accession>
<proteinExistence type="predicted"/>
<dbReference type="AlphaFoldDB" id="A0A4Y2DYV7"/>
<dbReference type="EMBL" id="BGPR01090908">
    <property type="protein sequence ID" value="GBM21206.1"/>
    <property type="molecule type" value="Genomic_DNA"/>
</dbReference>
<feature type="compositionally biased region" description="Polar residues" evidence="1">
    <location>
        <begin position="67"/>
        <end position="76"/>
    </location>
</feature>
<gene>
    <name evidence="2" type="ORF">AVEN_248949_1</name>
</gene>
<evidence type="ECO:0000256" key="1">
    <source>
        <dbReference type="SAM" id="MobiDB-lite"/>
    </source>
</evidence>
<feature type="compositionally biased region" description="Basic and acidic residues" evidence="1">
    <location>
        <begin position="46"/>
        <end position="61"/>
    </location>
</feature>
<protein>
    <submittedName>
        <fullName evidence="2">Uncharacterized protein</fullName>
    </submittedName>
</protein>
<feature type="compositionally biased region" description="Polar residues" evidence="1">
    <location>
        <begin position="1"/>
        <end position="11"/>
    </location>
</feature>
<organism evidence="2 3">
    <name type="scientific">Araneus ventricosus</name>
    <name type="common">Orbweaver spider</name>
    <name type="synonym">Epeira ventricosa</name>
    <dbReference type="NCBI Taxonomy" id="182803"/>
    <lineage>
        <taxon>Eukaryota</taxon>
        <taxon>Metazoa</taxon>
        <taxon>Ecdysozoa</taxon>
        <taxon>Arthropoda</taxon>
        <taxon>Chelicerata</taxon>
        <taxon>Arachnida</taxon>
        <taxon>Araneae</taxon>
        <taxon>Araneomorphae</taxon>
        <taxon>Entelegynae</taxon>
        <taxon>Araneoidea</taxon>
        <taxon>Araneidae</taxon>
        <taxon>Araneus</taxon>
    </lineage>
</organism>
<evidence type="ECO:0000313" key="2">
    <source>
        <dbReference type="EMBL" id="GBM21206.1"/>
    </source>
</evidence>
<dbReference type="Proteomes" id="UP000499080">
    <property type="component" value="Unassembled WGS sequence"/>
</dbReference>
<reference evidence="2 3" key="1">
    <citation type="journal article" date="2019" name="Sci. Rep.">
        <title>Orb-weaving spider Araneus ventricosus genome elucidates the spidroin gene catalogue.</title>
        <authorList>
            <person name="Kono N."/>
            <person name="Nakamura H."/>
            <person name="Ohtoshi R."/>
            <person name="Moran D.A.P."/>
            <person name="Shinohara A."/>
            <person name="Yoshida Y."/>
            <person name="Fujiwara M."/>
            <person name="Mori M."/>
            <person name="Tomita M."/>
            <person name="Arakawa K."/>
        </authorList>
    </citation>
    <scope>NUCLEOTIDE SEQUENCE [LARGE SCALE GENOMIC DNA]</scope>
</reference>
<evidence type="ECO:0000313" key="3">
    <source>
        <dbReference type="Proteomes" id="UP000499080"/>
    </source>
</evidence>
<comment type="caution">
    <text evidence="2">The sequence shown here is derived from an EMBL/GenBank/DDBJ whole genome shotgun (WGS) entry which is preliminary data.</text>
</comment>
<sequence length="87" mass="10300">MSANEQQQMSFATAHYRTRVDRRDRNTKYSSRPPFRSDKCFFPPYSKHEKPLGRMKNDNGKFGKNQPILQSETKQTISEKPDFELDK</sequence>